<evidence type="ECO:0000313" key="3">
    <source>
        <dbReference type="Proteomes" id="UP000076532"/>
    </source>
</evidence>
<dbReference type="EMBL" id="KV417650">
    <property type="protein sequence ID" value="KZP12222.1"/>
    <property type="molecule type" value="Genomic_DNA"/>
</dbReference>
<keyword evidence="3" id="KW-1185">Reference proteome</keyword>
<proteinExistence type="predicted"/>
<gene>
    <name evidence="2" type="ORF">FIBSPDRAFT_985742</name>
</gene>
<evidence type="ECO:0000313" key="2">
    <source>
        <dbReference type="EMBL" id="KZP12222.1"/>
    </source>
</evidence>
<dbReference type="STRING" id="436010.A0A166B2Y8"/>
<accession>A0A166B2Y8</accession>
<organism evidence="2 3">
    <name type="scientific">Athelia psychrophila</name>
    <dbReference type="NCBI Taxonomy" id="1759441"/>
    <lineage>
        <taxon>Eukaryota</taxon>
        <taxon>Fungi</taxon>
        <taxon>Dikarya</taxon>
        <taxon>Basidiomycota</taxon>
        <taxon>Agaricomycotina</taxon>
        <taxon>Agaricomycetes</taxon>
        <taxon>Agaricomycetidae</taxon>
        <taxon>Atheliales</taxon>
        <taxon>Atheliaceae</taxon>
        <taxon>Athelia</taxon>
    </lineage>
</organism>
<feature type="region of interest" description="Disordered" evidence="1">
    <location>
        <begin position="1458"/>
        <end position="1527"/>
    </location>
</feature>
<dbReference type="Proteomes" id="UP000076532">
    <property type="component" value="Unassembled WGS sequence"/>
</dbReference>
<name>A0A166B2Y8_9AGAM</name>
<sequence>MPDSDSSGAVIATLESLRRSQNELLPYGKPLHTGDDDSSDQDIIQALEGLRQSLGDNLGEDSDPTSASLSSSHIALADIFKSLHMSLEAFSLSSESRRALSAHRKAKGNPSDELEVQMSMAETTTPCSDSFEPSSAGVRFLEVDDAMPQIDDLGVAEDDLMLADPLRWSHLIDGIKTLADGQWLAHDCIDRFLLQHWCKNRQAASIYWIPTEIVNHCALNAEIDESERRHLRDLLLLPSGLLTKKPVVFVVHDRHSRHYFTVAFNYENRAAYIWGRLIASKQAGAEVHKSPENWNGHILWTKIASLCGWRVSDAPLSWRGRNWHQNGRDCGATASAIALLSLRKGIQVDADRWPIHPDIECAHATRLRMIKGLITGVTSSYHFWLALNGKDHIVKWSMADEEGIQMMERGLYPAHFKIEKGLVERRRACKKCGSRGSLPQHDTMLDNSTSGEEIVEDDVVEGHAPPAHLTPVNREAFYPGPLSSVAKKVSKLLASARCRYTMALLTPKAASGILNPVPFQLLPRALRIDFDDYASGPSLEDHKALLDEYGKIPSNPLPWNYFPTERSISELWRDWGYRTEPEFLLMFRDDTPQAVANHFLPLEPKEQEPESPEEQEPESPKTPLNDCVTMGMADMLAYAPEQGSPRSINAFVGGFREDGDLIAFDPTLDAKPVMANDFTFTVDIDSIIINAHTLHINRPVEVDVLPFCGKEAPMPKNNHTYAEILMPRSQAEIDAHPGIRTSWYSNRMSVAALPHTFFGKVDVFNIIIVFPRMKHTNPISRKSPTLLPWEMHAMFLTEVVHPAIIAIEDKEMLAYKDYNINEWYWKASSTSRFSGNRKSVTVSRMLELQETMRLIIEKRTDDNDQDLSMFASFFFVMDAKGIKHQTSSVLGKGKNAYTMLCESVPYLDFEKLQERENGQLLMDIGMVFHPNPRDGEHVVCLWDLERVVTSYASAGMMKPKLHHLNTMNQYGGCQAEMKQSYAGLVQLCFRSTYGLHYEPVRRVRGGHVSLCEDRDAYHTSAKFFSVTNDYAKQLKGAGTKDHSYGVREELRGSGRAICQVMENMEQLMTEYVTAHPMICVPLKVFFEFLRRRILDLQEVQRMVSKARPSNYGTVTTLIMHLIRCVCHAPTVALPHLNRTLRDLNYGPVVQRFGMFFIHGLQLEAGFIEGMDADDDEDCTKYYSKEMKRYKKKVGKHLTLPVNNPTVDLAVYPLGPKPSWEQWKAGMSSNPGLLVRPYVFDEIWAAGLNEDSTGLFKSFCREYVTTLRDDALRGEAPLPDTLEDAMNLWTVKIMGETVVSSGFQPSNHGVVGPFQGARHLSFSDQMFHFFPPSGSLALSEPSVYSPFAKYGYLRFYYQTLGRSDVDAADVDRSLGEIFERLQVLPIVNPGKTLWKSSKEQGILFWVNSTYFKLEEIGPKRRFVQRERGPIVKATATEIIRNIKRLNSETVPNIAALARENRERAQGERARKKNAKKVVRRSAKGNNARKPPPPRRPGPRKQAAASEEGEGEDGTDCPGAIHCNIPLGT</sequence>
<evidence type="ECO:0000256" key="1">
    <source>
        <dbReference type="SAM" id="MobiDB-lite"/>
    </source>
</evidence>
<feature type="compositionally biased region" description="Basic residues" evidence="1">
    <location>
        <begin position="1468"/>
        <end position="1481"/>
    </location>
</feature>
<protein>
    <submittedName>
        <fullName evidence="2">Uncharacterized protein</fullName>
    </submittedName>
</protein>
<dbReference type="OrthoDB" id="3057432at2759"/>
<reference evidence="2 3" key="1">
    <citation type="journal article" date="2016" name="Mol. Biol. Evol.">
        <title>Comparative Genomics of Early-Diverging Mushroom-Forming Fungi Provides Insights into the Origins of Lignocellulose Decay Capabilities.</title>
        <authorList>
            <person name="Nagy L.G."/>
            <person name="Riley R."/>
            <person name="Tritt A."/>
            <person name="Adam C."/>
            <person name="Daum C."/>
            <person name="Floudas D."/>
            <person name="Sun H."/>
            <person name="Yadav J.S."/>
            <person name="Pangilinan J."/>
            <person name="Larsson K.H."/>
            <person name="Matsuura K."/>
            <person name="Barry K."/>
            <person name="Labutti K."/>
            <person name="Kuo R."/>
            <person name="Ohm R.A."/>
            <person name="Bhattacharya S.S."/>
            <person name="Shirouzu T."/>
            <person name="Yoshinaga Y."/>
            <person name="Martin F.M."/>
            <person name="Grigoriev I.V."/>
            <person name="Hibbett D.S."/>
        </authorList>
    </citation>
    <scope>NUCLEOTIDE SEQUENCE [LARGE SCALE GENOMIC DNA]</scope>
    <source>
        <strain evidence="2 3">CBS 109695</strain>
    </source>
</reference>
<feature type="region of interest" description="Disordered" evidence="1">
    <location>
        <begin position="603"/>
        <end position="626"/>
    </location>
</feature>
<feature type="compositionally biased region" description="Basic and acidic residues" evidence="1">
    <location>
        <begin position="1458"/>
        <end position="1467"/>
    </location>
</feature>